<dbReference type="EnsemblMetazoa" id="AALFPA23_010903.R15378">
    <property type="protein sequence ID" value="AALFPA23_010903.P15378"/>
    <property type="gene ID" value="AALFPA23_010903"/>
</dbReference>
<dbReference type="InterPro" id="IPR050951">
    <property type="entry name" value="Retrovirus_Pol_polyprotein"/>
</dbReference>
<keyword evidence="3" id="KW-1185">Reference proteome</keyword>
<protein>
    <recommendedName>
        <fullName evidence="1">Reverse transcriptase domain-containing protein</fullName>
    </recommendedName>
</protein>
<dbReference type="PANTHER" id="PTHR37984:SF5">
    <property type="entry name" value="PROTEIN NYNRIN-LIKE"/>
    <property type="match status" value="1"/>
</dbReference>
<dbReference type="SUPFAM" id="SSF56672">
    <property type="entry name" value="DNA/RNA polymerases"/>
    <property type="match status" value="1"/>
</dbReference>
<organism evidence="2 3">
    <name type="scientific">Aedes albopictus</name>
    <name type="common">Asian tiger mosquito</name>
    <name type="synonym">Stegomyia albopicta</name>
    <dbReference type="NCBI Taxonomy" id="7160"/>
    <lineage>
        <taxon>Eukaryota</taxon>
        <taxon>Metazoa</taxon>
        <taxon>Ecdysozoa</taxon>
        <taxon>Arthropoda</taxon>
        <taxon>Hexapoda</taxon>
        <taxon>Insecta</taxon>
        <taxon>Pterygota</taxon>
        <taxon>Neoptera</taxon>
        <taxon>Endopterygota</taxon>
        <taxon>Diptera</taxon>
        <taxon>Nematocera</taxon>
        <taxon>Culicoidea</taxon>
        <taxon>Culicidae</taxon>
        <taxon>Culicinae</taxon>
        <taxon>Aedini</taxon>
        <taxon>Aedes</taxon>
        <taxon>Stegomyia</taxon>
    </lineage>
</organism>
<reference evidence="3" key="1">
    <citation type="journal article" date="2015" name="Proc. Natl. Acad. Sci. U.S.A.">
        <title>Genome sequence of the Asian Tiger mosquito, Aedes albopictus, reveals insights into its biology, genetics, and evolution.</title>
        <authorList>
            <person name="Chen X.G."/>
            <person name="Jiang X."/>
            <person name="Gu J."/>
            <person name="Xu M."/>
            <person name="Wu Y."/>
            <person name="Deng Y."/>
            <person name="Zhang C."/>
            <person name="Bonizzoni M."/>
            <person name="Dermauw W."/>
            <person name="Vontas J."/>
            <person name="Armbruster P."/>
            <person name="Huang X."/>
            <person name="Yang Y."/>
            <person name="Zhang H."/>
            <person name="He W."/>
            <person name="Peng H."/>
            <person name="Liu Y."/>
            <person name="Wu K."/>
            <person name="Chen J."/>
            <person name="Lirakis M."/>
            <person name="Topalis P."/>
            <person name="Van Leeuwen T."/>
            <person name="Hall A.B."/>
            <person name="Jiang X."/>
            <person name="Thorpe C."/>
            <person name="Mueller R.L."/>
            <person name="Sun C."/>
            <person name="Waterhouse R.M."/>
            <person name="Yan G."/>
            <person name="Tu Z.J."/>
            <person name="Fang X."/>
            <person name="James A.A."/>
        </authorList>
    </citation>
    <scope>NUCLEOTIDE SEQUENCE [LARGE SCALE GENOMIC DNA]</scope>
    <source>
        <strain evidence="3">Foshan</strain>
    </source>
</reference>
<dbReference type="PANTHER" id="PTHR37984">
    <property type="entry name" value="PROTEIN CBG26694"/>
    <property type="match status" value="1"/>
</dbReference>
<dbReference type="Gene3D" id="3.10.10.10">
    <property type="entry name" value="HIV Type 1 Reverse Transcriptase, subunit A, domain 1"/>
    <property type="match status" value="1"/>
</dbReference>
<dbReference type="RefSeq" id="XP_062699605.1">
    <property type="nucleotide sequence ID" value="XM_062843621.1"/>
</dbReference>
<reference evidence="2" key="2">
    <citation type="submission" date="2025-05" db="UniProtKB">
        <authorList>
            <consortium name="EnsemblMetazoa"/>
        </authorList>
    </citation>
    <scope>IDENTIFICATION</scope>
    <source>
        <strain evidence="2">Foshan</strain>
    </source>
</reference>
<dbReference type="Pfam" id="PF00078">
    <property type="entry name" value="RVT_1"/>
    <property type="match status" value="1"/>
</dbReference>
<evidence type="ECO:0000313" key="3">
    <source>
        <dbReference type="Proteomes" id="UP000069940"/>
    </source>
</evidence>
<dbReference type="GeneID" id="134284631"/>
<dbReference type="CDD" id="cd01647">
    <property type="entry name" value="RT_LTR"/>
    <property type="match status" value="1"/>
</dbReference>
<proteinExistence type="predicted"/>
<dbReference type="InterPro" id="IPR000477">
    <property type="entry name" value="RT_dom"/>
</dbReference>
<sequence length="136" mass="15538">MWICVDHSTGLNATLKSNNYPMPVPDDVISKFNGCKYFSIIDLSDAYLQVEVDEDLKNLLIINTHRGLFRFNRLAPGVKSAPGAFQQLLNTMIADLRGIKSFLDDLMVFSKPAQEHQEILIALFQRLQKYIWLHSP</sequence>
<dbReference type="Gene3D" id="3.30.70.270">
    <property type="match status" value="1"/>
</dbReference>
<evidence type="ECO:0000313" key="2">
    <source>
        <dbReference type="EnsemblMetazoa" id="AALFPA23_010903.P15378"/>
    </source>
</evidence>
<dbReference type="InterPro" id="IPR043128">
    <property type="entry name" value="Rev_trsase/Diguanyl_cyclase"/>
</dbReference>
<dbReference type="Proteomes" id="UP000069940">
    <property type="component" value="Unassembled WGS sequence"/>
</dbReference>
<evidence type="ECO:0000259" key="1">
    <source>
        <dbReference type="Pfam" id="PF00078"/>
    </source>
</evidence>
<feature type="domain" description="Reverse transcriptase" evidence="1">
    <location>
        <begin position="18"/>
        <end position="130"/>
    </location>
</feature>
<name>A0ABM1YP82_AEDAL</name>
<accession>A0ABM1YP82</accession>
<dbReference type="InterPro" id="IPR043502">
    <property type="entry name" value="DNA/RNA_pol_sf"/>
</dbReference>